<protein>
    <submittedName>
        <fullName evidence="1">Uncharacterized protein</fullName>
    </submittedName>
</protein>
<reference evidence="1 2" key="1">
    <citation type="submission" date="2017-02" db="EMBL/GenBank/DDBJ databases">
        <title>The new phylogeny of genus Mycobacterium.</title>
        <authorList>
            <person name="Tortoli E."/>
            <person name="Trovato A."/>
            <person name="Cirillo D.M."/>
        </authorList>
    </citation>
    <scope>NUCLEOTIDE SEQUENCE [LARGE SCALE GENOMIC DNA]</scope>
    <source>
        <strain evidence="1 2">DSM 45578</strain>
    </source>
</reference>
<accession>A0A1W9YQ17</accession>
<name>A0A1W9YQ17_MYCBA</name>
<organism evidence="1 2">
    <name type="scientific">Mycolicibacterium bacteremicum</name>
    <name type="common">Mycobacterium bacteremicum</name>
    <dbReference type="NCBI Taxonomy" id="564198"/>
    <lineage>
        <taxon>Bacteria</taxon>
        <taxon>Bacillati</taxon>
        <taxon>Actinomycetota</taxon>
        <taxon>Actinomycetes</taxon>
        <taxon>Mycobacteriales</taxon>
        <taxon>Mycobacteriaceae</taxon>
        <taxon>Mycolicibacterium</taxon>
    </lineage>
</organism>
<gene>
    <name evidence="1" type="ORF">BST17_24755</name>
</gene>
<dbReference type="EMBL" id="MVHJ01000033">
    <property type="protein sequence ID" value="ORA02124.1"/>
    <property type="molecule type" value="Genomic_DNA"/>
</dbReference>
<comment type="caution">
    <text evidence="1">The sequence shown here is derived from an EMBL/GenBank/DDBJ whole genome shotgun (WGS) entry which is preliminary data.</text>
</comment>
<sequence length="109" mass="12385">MFGPYEVPDNISEEDREELGIPAPEFPRLFMEAVYALEESEFNVARVDATQLAEDRAELKALRAADGGKRHERKWFYDPSGNRLFRAMITADGEGYIISQDSLDAIRNS</sequence>
<dbReference type="Proteomes" id="UP000192366">
    <property type="component" value="Unassembled WGS sequence"/>
</dbReference>
<evidence type="ECO:0000313" key="2">
    <source>
        <dbReference type="Proteomes" id="UP000192366"/>
    </source>
</evidence>
<evidence type="ECO:0000313" key="1">
    <source>
        <dbReference type="EMBL" id="ORA02124.1"/>
    </source>
</evidence>
<dbReference type="AlphaFoldDB" id="A0A1W9YQ17"/>
<keyword evidence="2" id="KW-1185">Reference proteome</keyword>
<proteinExistence type="predicted"/>